<dbReference type="EMBL" id="BRYA01000004">
    <property type="protein sequence ID" value="GMI30924.1"/>
    <property type="molecule type" value="Genomic_DNA"/>
</dbReference>
<dbReference type="OrthoDB" id="39241at2759"/>
<dbReference type="Proteomes" id="UP001165065">
    <property type="component" value="Unassembled WGS sequence"/>
</dbReference>
<feature type="region of interest" description="Disordered" evidence="1">
    <location>
        <begin position="18"/>
        <end position="61"/>
    </location>
</feature>
<protein>
    <submittedName>
        <fullName evidence="2">Uncharacterized protein</fullName>
    </submittedName>
</protein>
<evidence type="ECO:0000313" key="2">
    <source>
        <dbReference type="EMBL" id="GMI30924.1"/>
    </source>
</evidence>
<name>A0A9W7L467_9STRA</name>
<sequence>MIDNPRLNPINTLNTLTTLHSKSDNNNNNNNDNNTNNNNYNNGMNTTTTDTTPTTTNLPSSPSIPPFNKFQTFLNKTKGNNFVSSRPPFNAEFATPLILYDVFLLLNLSISIKLWLYHSVSLTPPFTGLTQAFASGSRLSVSWVTACLISNFYHPPNCFDTSNIIKRSMSASVTTASILLSFELIQSVFEATQAGDTYVAQEIAMGTVLMVIWRLAFSVQEDI</sequence>
<reference evidence="3" key="1">
    <citation type="journal article" date="2023" name="Commun. Biol.">
        <title>Genome analysis of Parmales, the sister group of diatoms, reveals the evolutionary specialization of diatoms from phago-mixotrophs to photoautotrophs.</title>
        <authorList>
            <person name="Ban H."/>
            <person name="Sato S."/>
            <person name="Yoshikawa S."/>
            <person name="Yamada K."/>
            <person name="Nakamura Y."/>
            <person name="Ichinomiya M."/>
            <person name="Sato N."/>
            <person name="Blanc-Mathieu R."/>
            <person name="Endo H."/>
            <person name="Kuwata A."/>
            <person name="Ogata H."/>
        </authorList>
    </citation>
    <scope>NUCLEOTIDE SEQUENCE [LARGE SCALE GENOMIC DNA]</scope>
</reference>
<keyword evidence="3" id="KW-1185">Reference proteome</keyword>
<evidence type="ECO:0000256" key="1">
    <source>
        <dbReference type="SAM" id="MobiDB-lite"/>
    </source>
</evidence>
<gene>
    <name evidence="2" type="ORF">TrCOL_g7265</name>
</gene>
<comment type="caution">
    <text evidence="2">The sequence shown here is derived from an EMBL/GenBank/DDBJ whole genome shotgun (WGS) entry which is preliminary data.</text>
</comment>
<accession>A0A9W7L467</accession>
<feature type="compositionally biased region" description="Low complexity" evidence="1">
    <location>
        <begin position="18"/>
        <end position="57"/>
    </location>
</feature>
<evidence type="ECO:0000313" key="3">
    <source>
        <dbReference type="Proteomes" id="UP001165065"/>
    </source>
</evidence>
<proteinExistence type="predicted"/>
<dbReference type="AlphaFoldDB" id="A0A9W7L467"/>
<organism evidence="2 3">
    <name type="scientific">Triparma columacea</name>
    <dbReference type="NCBI Taxonomy" id="722753"/>
    <lineage>
        <taxon>Eukaryota</taxon>
        <taxon>Sar</taxon>
        <taxon>Stramenopiles</taxon>
        <taxon>Ochrophyta</taxon>
        <taxon>Bolidophyceae</taxon>
        <taxon>Parmales</taxon>
        <taxon>Triparmaceae</taxon>
        <taxon>Triparma</taxon>
    </lineage>
</organism>